<reference evidence="2" key="1">
    <citation type="submission" date="2021-04" db="EMBL/GenBank/DDBJ databases">
        <title>Genome sequence of Woronichinia naegeliana from Washington state freshwater lake bloom.</title>
        <authorList>
            <person name="Dreher T.W."/>
        </authorList>
    </citation>
    <scope>NUCLEOTIDE SEQUENCE</scope>
    <source>
        <strain evidence="2">WA131</strain>
    </source>
</reference>
<dbReference type="Proteomes" id="UP001065613">
    <property type="component" value="Chromosome"/>
</dbReference>
<evidence type="ECO:0000256" key="1">
    <source>
        <dbReference type="SAM" id="MobiDB-lite"/>
    </source>
</evidence>
<feature type="region of interest" description="Disordered" evidence="1">
    <location>
        <begin position="1"/>
        <end position="35"/>
    </location>
</feature>
<proteinExistence type="predicted"/>
<protein>
    <submittedName>
        <fullName evidence="2">Uncharacterized protein</fullName>
    </submittedName>
</protein>
<accession>A0A977KRW9</accession>
<dbReference type="KEGG" id="wna:KA717_20625"/>
<dbReference type="AlphaFoldDB" id="A0A977KRW9"/>
<organism evidence="2">
    <name type="scientific">Woronichinia naegeliana WA131</name>
    <dbReference type="NCBI Taxonomy" id="2824559"/>
    <lineage>
        <taxon>Bacteria</taxon>
        <taxon>Bacillati</taxon>
        <taxon>Cyanobacteriota</taxon>
        <taxon>Cyanophyceae</taxon>
        <taxon>Synechococcales</taxon>
        <taxon>Coelosphaeriaceae</taxon>
        <taxon>Woronichinia</taxon>
    </lineage>
</organism>
<dbReference type="EMBL" id="CP073041">
    <property type="protein sequence ID" value="UXE58469.1"/>
    <property type="molecule type" value="Genomic_DNA"/>
</dbReference>
<sequence length="137" mass="14746">MTVEKLETTSPSAETEEKDAPKTAARGRKPKDEKEVMALSLPEKSGGLRFLKNESGLPSNRPIEASHLKVVSTYNAVGSSRPITASGMEVSSTLSISGNRPIQISHLNISETYSVMGNRPVASNEIDDPAILMSYLD</sequence>
<evidence type="ECO:0000313" key="2">
    <source>
        <dbReference type="EMBL" id="UXE58469.1"/>
    </source>
</evidence>
<gene>
    <name evidence="2" type="ORF">KA717_20625</name>
</gene>
<name>A0A977KRW9_9CYAN</name>